<comment type="similarity">
    <text evidence="2 9">Belongs to the energy-coupling factor EcfT family.</text>
</comment>
<comment type="function">
    <text evidence="9">Transmembrane (T) component of an energy-coupling factor (ECF) ABC-transporter complex. Unlike classic ABC transporters this ECF transporter provides the energy necessary to transport a number of different substrates.</text>
</comment>
<feature type="transmembrane region" description="Helical" evidence="9">
    <location>
        <begin position="150"/>
        <end position="168"/>
    </location>
</feature>
<evidence type="ECO:0000313" key="11">
    <source>
        <dbReference type="Proteomes" id="UP001370590"/>
    </source>
</evidence>
<evidence type="ECO:0000256" key="1">
    <source>
        <dbReference type="ARBA" id="ARBA00004651"/>
    </source>
</evidence>
<keyword evidence="5 9" id="KW-1003">Cell membrane</keyword>
<evidence type="ECO:0000256" key="6">
    <source>
        <dbReference type="ARBA" id="ARBA00022692"/>
    </source>
</evidence>
<dbReference type="EMBL" id="JAWMWH010000001">
    <property type="protein sequence ID" value="MEJ6399626.1"/>
    <property type="molecule type" value="Genomic_DNA"/>
</dbReference>
<keyword evidence="7 9" id="KW-1133">Transmembrane helix</keyword>
<proteinExistence type="inferred from homology"/>
<comment type="caution">
    <text evidence="10">The sequence shown here is derived from an EMBL/GenBank/DDBJ whole genome shotgun (WGS) entry which is preliminary data.</text>
</comment>
<name>A0ABU8SIB0_9LACO</name>
<evidence type="ECO:0000256" key="8">
    <source>
        <dbReference type="ARBA" id="ARBA00023136"/>
    </source>
</evidence>
<comment type="subcellular location">
    <subcellularLocation>
        <location evidence="1 9">Cell membrane</location>
        <topology evidence="1 9">Multi-pass membrane protein</topology>
    </subcellularLocation>
</comment>
<dbReference type="PANTHER" id="PTHR33514">
    <property type="entry name" value="PROTEIN ABCI12, CHLOROPLASTIC"/>
    <property type="match status" value="1"/>
</dbReference>
<evidence type="ECO:0000256" key="9">
    <source>
        <dbReference type="HAMAP-Rule" id="MF_01461"/>
    </source>
</evidence>
<feature type="transmembrane region" description="Helical" evidence="9">
    <location>
        <begin position="107"/>
        <end position="129"/>
    </location>
</feature>
<gene>
    <name evidence="9" type="primary">ecfT</name>
    <name evidence="10" type="ORF">R4146_00255</name>
</gene>
<feature type="transmembrane region" description="Helical" evidence="9">
    <location>
        <begin position="247"/>
        <end position="263"/>
    </location>
</feature>
<dbReference type="Proteomes" id="UP001370590">
    <property type="component" value="Unassembled WGS sequence"/>
</dbReference>
<keyword evidence="8 9" id="KW-0472">Membrane</keyword>
<evidence type="ECO:0000256" key="2">
    <source>
        <dbReference type="ARBA" id="ARBA00005660"/>
    </source>
</evidence>
<reference evidence="10 11" key="1">
    <citation type="submission" date="2023-10" db="EMBL/GenBank/DDBJ databases">
        <title>Nicoliella lavandulae sp. nov. isolated from Lavandula angustifolia flowers.</title>
        <authorList>
            <person name="Alcantara C."/>
            <person name="Zuniga M."/>
            <person name="Landete J.M."/>
            <person name="Monedero V."/>
        </authorList>
    </citation>
    <scope>NUCLEOTIDE SEQUENCE [LARGE SCALE GENOMIC DNA]</scope>
    <source>
        <strain evidence="10 11">Es01</strain>
    </source>
</reference>
<dbReference type="HAMAP" id="MF_01461">
    <property type="entry name" value="EcfT"/>
    <property type="match status" value="1"/>
</dbReference>
<dbReference type="InterPro" id="IPR003339">
    <property type="entry name" value="ABC/ECF_trnsptr_transmembrane"/>
</dbReference>
<comment type="subunit">
    <text evidence="9">Forms a stable energy-coupling factor (ECF) transporter complex composed of 2 membrane-embedded substrate-binding proteins (S component), 2 ATP-binding proteins (A component) and 2 transmembrane proteins (T component).</text>
</comment>
<dbReference type="InterPro" id="IPR024919">
    <property type="entry name" value="EcfT"/>
</dbReference>
<dbReference type="PANTHER" id="PTHR33514:SF13">
    <property type="entry name" value="PROTEIN ABCI12, CHLOROPLASTIC"/>
    <property type="match status" value="1"/>
</dbReference>
<dbReference type="RefSeq" id="WP_339960616.1">
    <property type="nucleotide sequence ID" value="NZ_JAWMWH010000001.1"/>
</dbReference>
<evidence type="ECO:0000256" key="4">
    <source>
        <dbReference type="ARBA" id="ARBA00022448"/>
    </source>
</evidence>
<accession>A0ABU8SIB0</accession>
<sequence length="265" mass="30158">MMNKLLLGRYIPGNSIVHRMDPASKILLSLFFVFIIFFANNVITYVILAILALGAVIVSKTPLRFFIRGIRPLIWVIVFTVIIQLLFDTSGQVVFKWAFITITNHGLQTAGFIFLRFVLIIFFSTVLTLTTDPLSIAAGIEKLLMPLKRVKFPVYTVSLMISIALRFVPTLMDEADTIIKAQSSRGVNFKEGGLFTRAKKMVPILIPLFISSFKHAEGLGRAMEARGYQDGDNRTRYHIYKMTSLDWYTWLVFILIGILVMLLRR</sequence>
<evidence type="ECO:0000256" key="3">
    <source>
        <dbReference type="ARBA" id="ARBA00014042"/>
    </source>
</evidence>
<feature type="transmembrane region" description="Helical" evidence="9">
    <location>
        <begin position="70"/>
        <end position="87"/>
    </location>
</feature>
<keyword evidence="11" id="KW-1185">Reference proteome</keyword>
<keyword evidence="4 9" id="KW-0813">Transport</keyword>
<organism evidence="10 11">
    <name type="scientific">Nicoliella lavandulae</name>
    <dbReference type="NCBI Taxonomy" id="3082954"/>
    <lineage>
        <taxon>Bacteria</taxon>
        <taxon>Bacillati</taxon>
        <taxon>Bacillota</taxon>
        <taxon>Bacilli</taxon>
        <taxon>Lactobacillales</taxon>
        <taxon>Lactobacillaceae</taxon>
        <taxon>Nicoliella</taxon>
    </lineage>
</organism>
<evidence type="ECO:0000256" key="7">
    <source>
        <dbReference type="ARBA" id="ARBA00022989"/>
    </source>
</evidence>
<protein>
    <recommendedName>
        <fullName evidence="3 9">Energy-coupling factor transporter transmembrane protein EcfT</fullName>
        <shortName evidence="9">ECF transporter T component EcfT</shortName>
    </recommendedName>
</protein>
<dbReference type="CDD" id="cd16914">
    <property type="entry name" value="EcfT"/>
    <property type="match status" value="1"/>
</dbReference>
<keyword evidence="6 9" id="KW-0812">Transmembrane</keyword>
<evidence type="ECO:0000256" key="5">
    <source>
        <dbReference type="ARBA" id="ARBA00022475"/>
    </source>
</evidence>
<dbReference type="Pfam" id="PF02361">
    <property type="entry name" value="CbiQ"/>
    <property type="match status" value="1"/>
</dbReference>
<feature type="transmembrane region" description="Helical" evidence="9">
    <location>
        <begin position="26"/>
        <end position="58"/>
    </location>
</feature>
<evidence type="ECO:0000313" key="10">
    <source>
        <dbReference type="EMBL" id="MEJ6399626.1"/>
    </source>
</evidence>